<evidence type="ECO:0000259" key="7">
    <source>
        <dbReference type="Pfam" id="PF00590"/>
    </source>
</evidence>
<dbReference type="EC" id="2.1.1.198" evidence="6"/>
<keyword evidence="2 6" id="KW-0698">rRNA processing</keyword>
<keyword evidence="9" id="KW-1185">Reference proteome</keyword>
<dbReference type="HAMAP" id="MF_01877">
    <property type="entry name" value="16SrRNA_methyltr_I"/>
    <property type="match status" value="1"/>
</dbReference>
<dbReference type="Gene3D" id="3.30.950.10">
    <property type="entry name" value="Methyltransferase, Cobalt-precorrin-4 Transmethylase, Domain 2"/>
    <property type="match status" value="1"/>
</dbReference>
<feature type="domain" description="Tetrapyrrole methylase" evidence="7">
    <location>
        <begin position="12"/>
        <end position="210"/>
    </location>
</feature>
<dbReference type="KEGG" id="dsf:UWK_03326"/>
<dbReference type="RefSeq" id="WP_015405529.1">
    <property type="nucleotide sequence ID" value="NC_020304.1"/>
</dbReference>
<name>M1PE39_DESSD</name>
<dbReference type="InterPro" id="IPR018063">
    <property type="entry name" value="SAM_MeTrfase_RsmI_CS"/>
</dbReference>
<evidence type="ECO:0000256" key="1">
    <source>
        <dbReference type="ARBA" id="ARBA00022490"/>
    </source>
</evidence>
<evidence type="ECO:0000256" key="2">
    <source>
        <dbReference type="ARBA" id="ARBA00022552"/>
    </source>
</evidence>
<dbReference type="InterPro" id="IPR035996">
    <property type="entry name" value="4pyrrol_Methylase_sf"/>
</dbReference>
<dbReference type="PIRSF" id="PIRSF005917">
    <property type="entry name" value="MTase_YraL"/>
    <property type="match status" value="1"/>
</dbReference>
<dbReference type="GO" id="GO:0070677">
    <property type="term" value="F:rRNA (cytosine-2'-O-)-methyltransferase activity"/>
    <property type="evidence" value="ECO:0007669"/>
    <property type="project" value="UniProtKB-UniRule"/>
</dbReference>
<evidence type="ECO:0000256" key="5">
    <source>
        <dbReference type="ARBA" id="ARBA00022691"/>
    </source>
</evidence>
<evidence type="ECO:0000256" key="6">
    <source>
        <dbReference type="HAMAP-Rule" id="MF_01877"/>
    </source>
</evidence>
<dbReference type="HOGENOM" id="CLU_044779_2_0_7"/>
<keyword evidence="3 6" id="KW-0489">Methyltransferase</keyword>
<dbReference type="InterPro" id="IPR014776">
    <property type="entry name" value="4pyrrole_Mease_sub2"/>
</dbReference>
<dbReference type="InterPro" id="IPR014777">
    <property type="entry name" value="4pyrrole_Mease_sub1"/>
</dbReference>
<dbReference type="Proteomes" id="UP000011721">
    <property type="component" value="Chromosome"/>
</dbReference>
<evidence type="ECO:0000256" key="3">
    <source>
        <dbReference type="ARBA" id="ARBA00022603"/>
    </source>
</evidence>
<dbReference type="InterPro" id="IPR008189">
    <property type="entry name" value="rRNA_ssu_MeTfrase_I"/>
</dbReference>
<gene>
    <name evidence="6" type="primary">rsmI</name>
    <name evidence="8" type="ordered locus">UWK_03326</name>
</gene>
<reference evidence="9" key="1">
    <citation type="journal article" date="2013" name="Stand. Genomic Sci.">
        <title>Complete genome sequence of Desulfocapsa sulfexigens, a marine deltaproteobacterium specialized in disproportionating inorganic sulfur compounds.</title>
        <authorList>
            <person name="Finster K.W."/>
            <person name="Kjeldsen K.U."/>
            <person name="Kube M."/>
            <person name="Reinhardt R."/>
            <person name="Mussmann M."/>
            <person name="Amann R."/>
            <person name="Schreiber L."/>
        </authorList>
    </citation>
    <scope>NUCLEOTIDE SEQUENCE [LARGE SCALE GENOMIC DNA]</scope>
    <source>
        <strain evidence="9">DSM 10523 / SB164P1</strain>
    </source>
</reference>
<dbReference type="CDD" id="cd11648">
    <property type="entry name" value="RsmI"/>
    <property type="match status" value="1"/>
</dbReference>
<dbReference type="NCBIfam" id="TIGR00096">
    <property type="entry name" value="16S rRNA (cytidine(1402)-2'-O)-methyltransferase"/>
    <property type="match status" value="1"/>
</dbReference>
<accession>M1PE39</accession>
<dbReference type="FunFam" id="3.30.950.10:FF:000002">
    <property type="entry name" value="Ribosomal RNA small subunit methyltransferase I"/>
    <property type="match status" value="1"/>
</dbReference>
<keyword evidence="1 6" id="KW-0963">Cytoplasm</keyword>
<proteinExistence type="inferred from homology"/>
<dbReference type="eggNOG" id="COG0313">
    <property type="taxonomic scope" value="Bacteria"/>
</dbReference>
<keyword evidence="5 6" id="KW-0949">S-adenosyl-L-methionine</keyword>
<dbReference type="FunFam" id="3.40.1010.10:FF:000007">
    <property type="entry name" value="Ribosomal RNA small subunit methyltransferase I"/>
    <property type="match status" value="1"/>
</dbReference>
<dbReference type="PROSITE" id="PS01296">
    <property type="entry name" value="RSMI"/>
    <property type="match status" value="1"/>
</dbReference>
<dbReference type="GO" id="GO:0005737">
    <property type="term" value="C:cytoplasm"/>
    <property type="evidence" value="ECO:0007669"/>
    <property type="project" value="UniProtKB-SubCell"/>
</dbReference>
<dbReference type="PANTHER" id="PTHR46111">
    <property type="entry name" value="RIBOSOMAL RNA SMALL SUBUNIT METHYLTRANSFERASE I"/>
    <property type="match status" value="1"/>
</dbReference>
<comment type="function">
    <text evidence="6">Catalyzes the 2'-O-methylation of the ribose of cytidine 1402 (C1402) in 16S rRNA.</text>
</comment>
<comment type="catalytic activity">
    <reaction evidence="6">
        <text>cytidine(1402) in 16S rRNA + S-adenosyl-L-methionine = 2'-O-methylcytidine(1402) in 16S rRNA + S-adenosyl-L-homocysteine + H(+)</text>
        <dbReference type="Rhea" id="RHEA:42924"/>
        <dbReference type="Rhea" id="RHEA-COMP:10285"/>
        <dbReference type="Rhea" id="RHEA-COMP:10286"/>
        <dbReference type="ChEBI" id="CHEBI:15378"/>
        <dbReference type="ChEBI" id="CHEBI:57856"/>
        <dbReference type="ChEBI" id="CHEBI:59789"/>
        <dbReference type="ChEBI" id="CHEBI:74495"/>
        <dbReference type="ChEBI" id="CHEBI:82748"/>
        <dbReference type="EC" id="2.1.1.198"/>
    </reaction>
</comment>
<dbReference type="SUPFAM" id="SSF53790">
    <property type="entry name" value="Tetrapyrrole methylase"/>
    <property type="match status" value="1"/>
</dbReference>
<evidence type="ECO:0000313" key="8">
    <source>
        <dbReference type="EMBL" id="AGF79847.1"/>
    </source>
</evidence>
<dbReference type="PATRIC" id="fig|1167006.5.peg.3585"/>
<keyword evidence="4 6" id="KW-0808">Transferase</keyword>
<dbReference type="InterPro" id="IPR000878">
    <property type="entry name" value="4pyrrol_Mease"/>
</dbReference>
<dbReference type="EMBL" id="CP003985">
    <property type="protein sequence ID" value="AGF79847.1"/>
    <property type="molecule type" value="Genomic_DNA"/>
</dbReference>
<comment type="subcellular location">
    <subcellularLocation>
        <location evidence="6">Cytoplasm</location>
    </subcellularLocation>
</comment>
<evidence type="ECO:0000313" key="9">
    <source>
        <dbReference type="Proteomes" id="UP000011721"/>
    </source>
</evidence>
<organism evidence="8 9">
    <name type="scientific">Desulfocapsa sulfexigens (strain DSM 10523 / SB164P1)</name>
    <dbReference type="NCBI Taxonomy" id="1167006"/>
    <lineage>
        <taxon>Bacteria</taxon>
        <taxon>Pseudomonadati</taxon>
        <taxon>Thermodesulfobacteriota</taxon>
        <taxon>Desulfobulbia</taxon>
        <taxon>Desulfobulbales</taxon>
        <taxon>Desulfocapsaceae</taxon>
        <taxon>Desulfocapsa</taxon>
    </lineage>
</organism>
<dbReference type="PANTHER" id="PTHR46111:SF1">
    <property type="entry name" value="RIBOSOMAL RNA SMALL SUBUNIT METHYLTRANSFERASE I"/>
    <property type="match status" value="1"/>
</dbReference>
<comment type="similarity">
    <text evidence="6">Belongs to the methyltransferase superfamily. RsmI family.</text>
</comment>
<dbReference type="STRING" id="1167006.UWK_03326"/>
<protein>
    <recommendedName>
        <fullName evidence="6">Ribosomal RNA small subunit methyltransferase I</fullName>
        <ecNumber evidence="6">2.1.1.198</ecNumber>
    </recommendedName>
    <alternativeName>
        <fullName evidence="6">16S rRNA 2'-O-ribose C1402 methyltransferase</fullName>
    </alternativeName>
    <alternativeName>
        <fullName evidence="6">rRNA (cytidine-2'-O-)-methyltransferase RsmI</fullName>
    </alternativeName>
</protein>
<dbReference type="AlphaFoldDB" id="M1PE39"/>
<dbReference type="Gene3D" id="3.40.1010.10">
    <property type="entry name" value="Cobalt-precorrin-4 Transmethylase, Domain 1"/>
    <property type="match status" value="1"/>
</dbReference>
<evidence type="ECO:0000256" key="4">
    <source>
        <dbReference type="ARBA" id="ARBA00022679"/>
    </source>
</evidence>
<sequence>MNETDGNKTGILYVAATPIGNLEDITLRCLRVLGEVDLIAAEDTRHTRKLLTHFQISTPLISYYREKEVERSAQLIQRLLGGESIALVSDAGTPAISDPGALLVARAHEAGITVVPLSGASALTTALSASGITNPHFLFLGFAPSKKSQRRSLLTSLKDVPWPVIFYESPRRIEGLLSDILKIMGNRNGFWGRELTKAYEDLRKGTINSLLEQASSQTNRGEFVLVVEPGTTLSAEGENLQDLLIWYRDNTTLSLKDVSRKLAGDLGLSRSVVYQEALIVYKENRETVEGEVIKKGDT</sequence>
<dbReference type="OrthoDB" id="9809084at2"/>
<dbReference type="Pfam" id="PF00590">
    <property type="entry name" value="TP_methylase"/>
    <property type="match status" value="1"/>
</dbReference>